<organism evidence="1 2">
    <name type="scientific">Litorivivens lipolytica</name>
    <dbReference type="NCBI Taxonomy" id="1524264"/>
    <lineage>
        <taxon>Bacteria</taxon>
        <taxon>Pseudomonadati</taxon>
        <taxon>Pseudomonadota</taxon>
        <taxon>Gammaproteobacteria</taxon>
        <taxon>Litorivivens</taxon>
    </lineage>
</organism>
<proteinExistence type="predicted"/>
<comment type="caution">
    <text evidence="1">The sequence shown here is derived from an EMBL/GenBank/DDBJ whole genome shotgun (WGS) entry which is preliminary data.</text>
</comment>
<sequence>MSIKIYLTIQRRREAPWASQPTGREPTPEGEYLVKLRSDTPESRLASAAYDAVLVSYPHAQAEGYDVSVVDEKGQIVLDTELPAYGEMRGHSLSVTRLPEIEPFRAVANGDFY</sequence>
<reference evidence="1 2" key="1">
    <citation type="submission" date="2020-08" db="EMBL/GenBank/DDBJ databases">
        <title>Genomic Encyclopedia of Type Strains, Phase III (KMG-III): the genomes of soil and plant-associated and newly described type strains.</title>
        <authorList>
            <person name="Whitman W."/>
        </authorList>
    </citation>
    <scope>NUCLEOTIDE SEQUENCE [LARGE SCALE GENOMIC DNA]</scope>
    <source>
        <strain evidence="1 2">CECT 8654</strain>
    </source>
</reference>
<evidence type="ECO:0000313" key="1">
    <source>
        <dbReference type="EMBL" id="MBB3048517.1"/>
    </source>
</evidence>
<dbReference type="RefSeq" id="WP_183411299.1">
    <property type="nucleotide sequence ID" value="NZ_JACHWY010000003.1"/>
</dbReference>
<protein>
    <submittedName>
        <fullName evidence="1">Uncharacterized protein</fullName>
    </submittedName>
</protein>
<dbReference type="EMBL" id="JACHWY010000003">
    <property type="protein sequence ID" value="MBB3048517.1"/>
    <property type="molecule type" value="Genomic_DNA"/>
</dbReference>
<dbReference type="AlphaFoldDB" id="A0A7W4W6T8"/>
<gene>
    <name evidence="1" type="ORF">FHR99_002791</name>
</gene>
<dbReference type="Proteomes" id="UP000537130">
    <property type="component" value="Unassembled WGS sequence"/>
</dbReference>
<name>A0A7W4W6T8_9GAMM</name>
<accession>A0A7W4W6T8</accession>
<evidence type="ECO:0000313" key="2">
    <source>
        <dbReference type="Proteomes" id="UP000537130"/>
    </source>
</evidence>
<keyword evidence="2" id="KW-1185">Reference proteome</keyword>